<organism evidence="1 2">
    <name type="scientific">Paraburkholderia piptadeniae</name>
    <dbReference type="NCBI Taxonomy" id="1701573"/>
    <lineage>
        <taxon>Bacteria</taxon>
        <taxon>Pseudomonadati</taxon>
        <taxon>Pseudomonadota</taxon>
        <taxon>Betaproteobacteria</taxon>
        <taxon>Burkholderiales</taxon>
        <taxon>Burkholderiaceae</taxon>
        <taxon>Paraburkholderia</taxon>
    </lineage>
</organism>
<protein>
    <submittedName>
        <fullName evidence="1">Uncharacterized protein</fullName>
    </submittedName>
</protein>
<sequence>MLLVLPDAKARRGAAGWLTTGSQRIAGLAIRARPQRRACESRLAIRRAIAAATIRELPDLFPSLNSVLTGNRLTRRCPITDHPM</sequence>
<dbReference type="EMBL" id="CYGY02000011">
    <property type="protein sequence ID" value="SIT37332.1"/>
    <property type="molecule type" value="Genomic_DNA"/>
</dbReference>
<gene>
    <name evidence="1" type="ORF">BN2476_110237</name>
</gene>
<proteinExistence type="predicted"/>
<reference evidence="1" key="1">
    <citation type="submission" date="2016-12" db="EMBL/GenBank/DDBJ databases">
        <authorList>
            <person name="Moulin L."/>
        </authorList>
    </citation>
    <scope>NUCLEOTIDE SEQUENCE [LARGE SCALE GENOMIC DNA]</scope>
    <source>
        <strain evidence="1">STM 7183</strain>
    </source>
</reference>
<name>A0A1N7RRM6_9BURK</name>
<comment type="caution">
    <text evidence="1">The sequence shown here is derived from an EMBL/GenBank/DDBJ whole genome shotgun (WGS) entry which is preliminary data.</text>
</comment>
<evidence type="ECO:0000313" key="2">
    <source>
        <dbReference type="Proteomes" id="UP000195569"/>
    </source>
</evidence>
<evidence type="ECO:0000313" key="1">
    <source>
        <dbReference type="EMBL" id="SIT37332.1"/>
    </source>
</evidence>
<dbReference type="AlphaFoldDB" id="A0A1N7RRM6"/>
<keyword evidence="2" id="KW-1185">Reference proteome</keyword>
<dbReference type="Proteomes" id="UP000195569">
    <property type="component" value="Unassembled WGS sequence"/>
</dbReference>
<accession>A0A1N7RRM6</accession>